<keyword evidence="1" id="KW-0238">DNA-binding</keyword>
<dbReference type="SMART" id="SM00422">
    <property type="entry name" value="HTH_MERR"/>
    <property type="match status" value="1"/>
</dbReference>
<dbReference type="InterPro" id="IPR000551">
    <property type="entry name" value="MerR-type_HTH_dom"/>
</dbReference>
<evidence type="ECO:0000259" key="2">
    <source>
        <dbReference type="PROSITE" id="PS50937"/>
    </source>
</evidence>
<organism evidence="3 4">
    <name type="scientific">Pseudonocardia humida</name>
    <dbReference type="NCBI Taxonomy" id="2800819"/>
    <lineage>
        <taxon>Bacteria</taxon>
        <taxon>Bacillati</taxon>
        <taxon>Actinomycetota</taxon>
        <taxon>Actinomycetes</taxon>
        <taxon>Pseudonocardiales</taxon>
        <taxon>Pseudonocardiaceae</taxon>
        <taxon>Pseudonocardia</taxon>
    </lineage>
</organism>
<name>A0ABT0ZVB4_9PSEU</name>
<dbReference type="SUPFAM" id="SSF46955">
    <property type="entry name" value="Putative DNA-binding domain"/>
    <property type="match status" value="1"/>
</dbReference>
<dbReference type="InterPro" id="IPR009061">
    <property type="entry name" value="DNA-bd_dom_put_sf"/>
</dbReference>
<feature type="domain" description="HTH merR-type" evidence="2">
    <location>
        <begin position="1"/>
        <end position="69"/>
    </location>
</feature>
<dbReference type="PANTHER" id="PTHR30204">
    <property type="entry name" value="REDOX-CYCLING DRUG-SENSING TRANSCRIPTIONAL ACTIVATOR SOXR"/>
    <property type="match status" value="1"/>
</dbReference>
<dbReference type="PROSITE" id="PS00552">
    <property type="entry name" value="HTH_MERR_1"/>
    <property type="match status" value="1"/>
</dbReference>
<dbReference type="InterPro" id="IPR047057">
    <property type="entry name" value="MerR_fam"/>
</dbReference>
<dbReference type="CDD" id="cd00592">
    <property type="entry name" value="HTH_MerR-like"/>
    <property type="match status" value="1"/>
</dbReference>
<proteinExistence type="predicted"/>
<dbReference type="Pfam" id="PF13411">
    <property type="entry name" value="MerR_1"/>
    <property type="match status" value="1"/>
</dbReference>
<dbReference type="PROSITE" id="PS50937">
    <property type="entry name" value="HTH_MERR_2"/>
    <property type="match status" value="1"/>
</dbReference>
<gene>
    <name evidence="3" type="ORF">KDL28_06275</name>
</gene>
<comment type="caution">
    <text evidence="3">The sequence shown here is derived from an EMBL/GenBank/DDBJ whole genome shotgun (WGS) entry which is preliminary data.</text>
</comment>
<dbReference type="PANTHER" id="PTHR30204:SF93">
    <property type="entry name" value="HTH MERR-TYPE DOMAIN-CONTAINING PROTEIN"/>
    <property type="match status" value="1"/>
</dbReference>
<protein>
    <submittedName>
        <fullName evidence="3">MerR family transcriptional regulator</fullName>
    </submittedName>
</protein>
<dbReference type="Proteomes" id="UP001165283">
    <property type="component" value="Unassembled WGS sequence"/>
</dbReference>
<dbReference type="EMBL" id="JAGSOV010000011">
    <property type="protein sequence ID" value="MCO1654658.1"/>
    <property type="molecule type" value="Genomic_DNA"/>
</dbReference>
<dbReference type="PRINTS" id="PR00040">
    <property type="entry name" value="HTHMERR"/>
</dbReference>
<reference evidence="3" key="1">
    <citation type="submission" date="2021-04" db="EMBL/GenBank/DDBJ databases">
        <title>Pseudonocardia sp. nov., isolated from sandy soil of mangrove forest.</title>
        <authorList>
            <person name="Zan Z."/>
            <person name="Huang R."/>
            <person name="Liu W."/>
        </authorList>
    </citation>
    <scope>NUCLEOTIDE SEQUENCE</scope>
    <source>
        <strain evidence="3">S2-4</strain>
    </source>
</reference>
<dbReference type="Gene3D" id="1.10.1660.10">
    <property type="match status" value="1"/>
</dbReference>
<keyword evidence="4" id="KW-1185">Reference proteome</keyword>
<evidence type="ECO:0000313" key="4">
    <source>
        <dbReference type="Proteomes" id="UP001165283"/>
    </source>
</evidence>
<evidence type="ECO:0000256" key="1">
    <source>
        <dbReference type="ARBA" id="ARBA00023125"/>
    </source>
</evidence>
<sequence length="136" mass="15087">MQIGAVATRVGLSLRTLRHWDEIGLVTPSERSPGGFRLYTEPDVERLLLVKSMKPLDFPLDQIRELVELITALSADPPPDAAATEDMLKRLGMYRAATDSRIESLRAQLHGLDSLSQNLRSLANTTARRAGPTRRP</sequence>
<accession>A0ABT0ZVB4</accession>
<evidence type="ECO:0000313" key="3">
    <source>
        <dbReference type="EMBL" id="MCO1654658.1"/>
    </source>
</evidence>